<dbReference type="PANTHER" id="PTHR33307">
    <property type="entry name" value="ALPHA-RHAMNOSIDASE (EUROFUNG)"/>
    <property type="match status" value="1"/>
</dbReference>
<dbReference type="InterPro" id="IPR008902">
    <property type="entry name" value="Rhamnosid_concanavalin"/>
</dbReference>
<dbReference type="Gene3D" id="2.60.420.10">
    <property type="entry name" value="Maltose phosphorylase, domain 3"/>
    <property type="match status" value="1"/>
</dbReference>
<dbReference type="Pfam" id="PF17389">
    <property type="entry name" value="Bac_rhamnosid6H"/>
    <property type="match status" value="1"/>
</dbReference>
<gene>
    <name evidence="8" type="ORF">BJ978_002465</name>
</gene>
<dbReference type="Proteomes" id="UP001139722">
    <property type="component" value="Unassembled WGS sequence"/>
</dbReference>
<dbReference type="InterPro" id="IPR013737">
    <property type="entry name" value="Bac_rhamnosid_N"/>
</dbReference>
<evidence type="ECO:0000256" key="1">
    <source>
        <dbReference type="ARBA" id="ARBA00001445"/>
    </source>
</evidence>
<dbReference type="EC" id="3.2.1.40" evidence="2"/>
<dbReference type="RefSeq" id="WP_156998041.1">
    <property type="nucleotide sequence ID" value="NZ_BAAANU010000003.1"/>
</dbReference>
<organism evidence="8 9">
    <name type="scientific">Agromyces terreus</name>
    <dbReference type="NCBI Taxonomy" id="424795"/>
    <lineage>
        <taxon>Bacteria</taxon>
        <taxon>Bacillati</taxon>
        <taxon>Actinomycetota</taxon>
        <taxon>Actinomycetes</taxon>
        <taxon>Micrococcales</taxon>
        <taxon>Microbacteriaceae</taxon>
        <taxon>Agromyces</taxon>
    </lineage>
</organism>
<accession>A0A9X2H965</accession>
<evidence type="ECO:0000259" key="5">
    <source>
        <dbReference type="Pfam" id="PF08531"/>
    </source>
</evidence>
<dbReference type="GO" id="GO:0005975">
    <property type="term" value="P:carbohydrate metabolic process"/>
    <property type="evidence" value="ECO:0007669"/>
    <property type="project" value="InterPro"/>
</dbReference>
<dbReference type="PANTHER" id="PTHR33307:SF6">
    <property type="entry name" value="ALPHA-RHAMNOSIDASE (EUROFUNG)-RELATED"/>
    <property type="match status" value="1"/>
</dbReference>
<dbReference type="OrthoDB" id="9761045at2"/>
<feature type="domain" description="Alpha-L-rhamnosidase C-terminal" evidence="7">
    <location>
        <begin position="808"/>
        <end position="875"/>
    </location>
</feature>
<dbReference type="Gene3D" id="2.60.120.260">
    <property type="entry name" value="Galactose-binding domain-like"/>
    <property type="match status" value="2"/>
</dbReference>
<evidence type="ECO:0000259" key="4">
    <source>
        <dbReference type="Pfam" id="PF05592"/>
    </source>
</evidence>
<sequence length="899" mass="97937">MRTAPYDLVVDGGGDGFPVTGDAPRLSWKDPVDRDVRTPYRVEAVIDGAPPAVVVVTGRRLAAWPFAALRSGQRVRWRVAADEPGADAAWSDWSGFEAGLLGEDWTANWISPVEAPVGSEGDPGYGKRPAHVLAGGFALAGSVVSARLYTTALGVYTATVNGARVGTIELAPGSTSYDRTLYAQAADVTSLLQDGDNAIELELSDGWFRGQVGAFRLPAGWGTTLGARAELHLELADGSRRVVRSDETWTSRPSAITRADLMDGQTLDLGASAQPETSALLDVVDAPPAIDWSPAPPVRVVETRTPVALNRLADGRVIADFGQNASGWIRLTDLGAPGTRTVIDYGEALGRDGDLDTSHLDSERPEGRKAFVQRDEVVAGEPGGEFEPRHTVHGFRYARIARSDGGAPAAASVQMRIVQTDLARTGAFACSDDDLNRLHGIADWSFRGNAVDVPTDCPTRERLAWTGDYQVFAPMATRLYDVLGFSRKWLRAVRDDQLDDGRIANFSPDGRRIKHHLDDQFAMMTGSSGWGDAIVAVPWELYLAYGDEQVLAENVDAMIRWVEWALERARTTRHFARMQASAEPEPFEQYLWDGTFHWGEWTEPKQRDADGNRIDPIKHNPMAWFMADKGEVGTAYLHRSTATLARIAGILGRDEDAARYAATAERIADAWRQAYLRPDGTTVTDTQAAYVRALEFGLVPAELRVAALERLVGLIREAGTHVGTGFLATGDLLQVLADHGRADVAYEVLQQRSAPSWRYMLDRGATTIWEDWEGIDEHGDAHESLNHYSKGAAMRFLHTHTLGLRQEADSIGWERVVIAPVPGGGITWARGSHESPQGTIAVEWRLEGERLQLTADIPSGTTARVILPDGAEHLIGAGRFEASATISDTTYALNERTNA</sequence>
<evidence type="ECO:0000256" key="3">
    <source>
        <dbReference type="ARBA" id="ARBA00022801"/>
    </source>
</evidence>
<feature type="domain" description="Bacterial alpha-L-rhamnosidase N-terminal" evidence="5">
    <location>
        <begin position="142"/>
        <end position="269"/>
    </location>
</feature>
<comment type="catalytic activity">
    <reaction evidence="1">
        <text>Hydrolysis of terminal non-reducing alpha-L-rhamnose residues in alpha-L-rhamnosides.</text>
        <dbReference type="EC" id="3.2.1.40"/>
    </reaction>
</comment>
<evidence type="ECO:0000259" key="6">
    <source>
        <dbReference type="Pfam" id="PF17389"/>
    </source>
</evidence>
<dbReference type="Gene3D" id="1.50.10.10">
    <property type="match status" value="1"/>
</dbReference>
<name>A0A9X2H965_9MICO</name>
<proteinExistence type="predicted"/>
<dbReference type="InterPro" id="IPR035396">
    <property type="entry name" value="Bac_rhamnosid6H"/>
</dbReference>
<evidence type="ECO:0000256" key="2">
    <source>
        <dbReference type="ARBA" id="ARBA00012652"/>
    </source>
</evidence>
<dbReference type="InterPro" id="IPR008928">
    <property type="entry name" value="6-hairpin_glycosidase_sf"/>
</dbReference>
<dbReference type="Pfam" id="PF05592">
    <property type="entry name" value="Bac_rhamnosid"/>
    <property type="match status" value="1"/>
</dbReference>
<feature type="domain" description="Alpha-L-rhamnosidase concanavalin-like" evidence="4">
    <location>
        <begin position="311"/>
        <end position="416"/>
    </location>
</feature>
<feature type="domain" description="Alpha-L-rhamnosidase six-hairpin glycosidase" evidence="6">
    <location>
        <begin position="424"/>
        <end position="800"/>
    </location>
</feature>
<keyword evidence="9" id="KW-1185">Reference proteome</keyword>
<dbReference type="InterPro" id="IPR016007">
    <property type="entry name" value="Alpha_rhamnosid"/>
</dbReference>
<dbReference type="Pfam" id="PF08531">
    <property type="entry name" value="Bac_rhamnosid_N"/>
    <property type="match status" value="1"/>
</dbReference>
<protein>
    <recommendedName>
        <fullName evidence="2">alpha-L-rhamnosidase</fullName>
        <ecNumber evidence="2">3.2.1.40</ecNumber>
    </recommendedName>
</protein>
<keyword evidence="8" id="KW-0326">Glycosidase</keyword>
<evidence type="ECO:0000313" key="9">
    <source>
        <dbReference type="Proteomes" id="UP001139722"/>
    </source>
</evidence>
<dbReference type="Pfam" id="PF25788">
    <property type="entry name" value="Ig_Rha78A_N"/>
    <property type="match status" value="1"/>
</dbReference>
<comment type="caution">
    <text evidence="8">The sequence shown here is derived from an EMBL/GenBank/DDBJ whole genome shotgun (WGS) entry which is preliminary data.</text>
</comment>
<evidence type="ECO:0000313" key="8">
    <source>
        <dbReference type="EMBL" id="MCP2371789.1"/>
    </source>
</evidence>
<dbReference type="SUPFAM" id="SSF48208">
    <property type="entry name" value="Six-hairpin glycosidases"/>
    <property type="match status" value="1"/>
</dbReference>
<evidence type="ECO:0000259" key="7">
    <source>
        <dbReference type="Pfam" id="PF17390"/>
    </source>
</evidence>
<dbReference type="InterPro" id="IPR012341">
    <property type="entry name" value="6hp_glycosidase-like_sf"/>
</dbReference>
<dbReference type="AlphaFoldDB" id="A0A9X2H965"/>
<dbReference type="EMBL" id="JAMZDY010000001">
    <property type="protein sequence ID" value="MCP2371789.1"/>
    <property type="molecule type" value="Genomic_DNA"/>
</dbReference>
<dbReference type="GO" id="GO:0030596">
    <property type="term" value="F:alpha-L-rhamnosidase activity"/>
    <property type="evidence" value="ECO:0007669"/>
    <property type="project" value="UniProtKB-EC"/>
</dbReference>
<reference evidence="8" key="1">
    <citation type="submission" date="2022-06" db="EMBL/GenBank/DDBJ databases">
        <title>Sequencing the genomes of 1000 actinobacteria strains.</title>
        <authorList>
            <person name="Klenk H.-P."/>
        </authorList>
    </citation>
    <scope>NUCLEOTIDE SEQUENCE</scope>
    <source>
        <strain evidence="8">DSM 22016</strain>
    </source>
</reference>
<keyword evidence="3 8" id="KW-0378">Hydrolase</keyword>
<dbReference type="Pfam" id="PF17390">
    <property type="entry name" value="Bac_rhamnosid_C"/>
    <property type="match status" value="1"/>
</dbReference>
<dbReference type="InterPro" id="IPR035398">
    <property type="entry name" value="Bac_rhamnosid_C"/>
</dbReference>